<dbReference type="GO" id="GO:0008270">
    <property type="term" value="F:zinc ion binding"/>
    <property type="evidence" value="ECO:0007669"/>
    <property type="project" value="InterPro"/>
</dbReference>
<dbReference type="Pfam" id="PF00107">
    <property type="entry name" value="ADH_zinc_N"/>
    <property type="match status" value="1"/>
</dbReference>
<organism evidence="8 9">
    <name type="scientific">Taxus chinensis</name>
    <name type="common">Chinese yew</name>
    <name type="synonym">Taxus wallichiana var. chinensis</name>
    <dbReference type="NCBI Taxonomy" id="29808"/>
    <lineage>
        <taxon>Eukaryota</taxon>
        <taxon>Viridiplantae</taxon>
        <taxon>Streptophyta</taxon>
        <taxon>Embryophyta</taxon>
        <taxon>Tracheophyta</taxon>
        <taxon>Spermatophyta</taxon>
        <taxon>Pinopsida</taxon>
        <taxon>Pinidae</taxon>
        <taxon>Conifers II</taxon>
        <taxon>Cupressales</taxon>
        <taxon>Taxaceae</taxon>
        <taxon>Taxus</taxon>
    </lineage>
</organism>
<feature type="domain" description="Alcohol dehydrogenase-like C-terminal" evidence="6">
    <location>
        <begin position="158"/>
        <end position="221"/>
    </location>
</feature>
<dbReference type="Gene3D" id="3.90.180.10">
    <property type="entry name" value="Medium-chain alcohol dehydrogenases, catalytic domain"/>
    <property type="match status" value="2"/>
</dbReference>
<proteinExistence type="inferred from homology"/>
<evidence type="ECO:0008006" key="10">
    <source>
        <dbReference type="Google" id="ProtNLM"/>
    </source>
</evidence>
<dbReference type="InterPro" id="IPR013149">
    <property type="entry name" value="ADH-like_C"/>
</dbReference>
<evidence type="ECO:0000259" key="6">
    <source>
        <dbReference type="Pfam" id="PF00107"/>
    </source>
</evidence>
<keyword evidence="9" id="KW-1185">Reference proteome</keyword>
<dbReference type="GO" id="GO:0016616">
    <property type="term" value="F:oxidoreductase activity, acting on the CH-OH group of donors, NAD or NADP as acceptor"/>
    <property type="evidence" value="ECO:0007669"/>
    <property type="project" value="InterPro"/>
</dbReference>
<evidence type="ECO:0000256" key="4">
    <source>
        <dbReference type="ARBA" id="ARBA00023002"/>
    </source>
</evidence>
<dbReference type="EMBL" id="JAHRHJ020000004">
    <property type="protein sequence ID" value="KAH9317670.1"/>
    <property type="molecule type" value="Genomic_DNA"/>
</dbReference>
<gene>
    <name evidence="8" type="ORF">KI387_019439</name>
</gene>
<comment type="similarity">
    <text evidence="5">Belongs to the zinc-containing alcohol dehydrogenase family.</text>
</comment>
<dbReference type="CDD" id="cd05283">
    <property type="entry name" value="CAD1"/>
    <property type="match status" value="1"/>
</dbReference>
<keyword evidence="4" id="KW-0560">Oxidoreductase</keyword>
<dbReference type="PANTHER" id="PTHR42683">
    <property type="entry name" value="ALDEHYDE REDUCTASE"/>
    <property type="match status" value="1"/>
</dbReference>
<evidence type="ECO:0000256" key="1">
    <source>
        <dbReference type="ARBA" id="ARBA00001947"/>
    </source>
</evidence>
<reference evidence="8 9" key="1">
    <citation type="journal article" date="2021" name="Nat. Plants">
        <title>The Taxus genome provides insights into paclitaxel biosynthesis.</title>
        <authorList>
            <person name="Xiong X."/>
            <person name="Gou J."/>
            <person name="Liao Q."/>
            <person name="Li Y."/>
            <person name="Zhou Q."/>
            <person name="Bi G."/>
            <person name="Li C."/>
            <person name="Du R."/>
            <person name="Wang X."/>
            <person name="Sun T."/>
            <person name="Guo L."/>
            <person name="Liang H."/>
            <person name="Lu P."/>
            <person name="Wu Y."/>
            <person name="Zhang Z."/>
            <person name="Ro D.K."/>
            <person name="Shang Y."/>
            <person name="Huang S."/>
            <person name="Yan J."/>
        </authorList>
    </citation>
    <scope>NUCLEOTIDE SEQUENCE [LARGE SCALE GENOMIC DNA]</scope>
    <source>
        <strain evidence="8">Ta-2019</strain>
    </source>
</reference>
<dbReference type="Proteomes" id="UP000824469">
    <property type="component" value="Unassembled WGS sequence"/>
</dbReference>
<dbReference type="InterPro" id="IPR047109">
    <property type="entry name" value="CAD-like"/>
</dbReference>
<accession>A0AA38G9H4</accession>
<evidence type="ECO:0000256" key="5">
    <source>
        <dbReference type="RuleBase" id="RU361277"/>
    </source>
</evidence>
<feature type="domain" description="Alcohol dehydrogenase-like N-terminal" evidence="7">
    <location>
        <begin position="31"/>
        <end position="136"/>
    </location>
</feature>
<dbReference type="PROSITE" id="PS00059">
    <property type="entry name" value="ADH_ZINC"/>
    <property type="match status" value="1"/>
</dbReference>
<sequence>MGEKRFDVQGWAADDESGVLSPFNFTRRKTGPNDVTFRIVYCGICHTDLHILRNEWHNSKYPLVPGHEIVGIVTEVGSEVQKFGVGDRVGVGCMVRSCHSCDPCEKGLEQFCDKVVLTYNGIDIDGSTTYGGYSSLMPHDILWNERAREPSWVVGLGGIGHMAVKFGKAFGLHVTVISTSPKKEKEAKEILGADHFLISKDENQMKEAAKTLDYIIDTVSADHPPAPFAQFAQNQWKAGRKFVGGSSIGGIKETQEMMDFCAEHKISCTIEKIPIDYVNTAIERLVKGDVKYRFVIDNAESFRGNSKWAVGHYVSNIGKYADTKDLVSGACKIFMSRGTHEIRDEDTPGIEIGWFLE</sequence>
<comment type="cofactor">
    <cofactor evidence="1 5">
        <name>Zn(2+)</name>
        <dbReference type="ChEBI" id="CHEBI:29105"/>
    </cofactor>
</comment>
<evidence type="ECO:0000313" key="8">
    <source>
        <dbReference type="EMBL" id="KAH9317670.1"/>
    </source>
</evidence>
<comment type="caution">
    <text evidence="8">The sequence shown here is derived from an EMBL/GenBank/DDBJ whole genome shotgun (WGS) entry which is preliminary data.</text>
</comment>
<dbReference type="FunFam" id="3.40.50.720:FF:000022">
    <property type="entry name" value="Cinnamyl alcohol dehydrogenase"/>
    <property type="match status" value="1"/>
</dbReference>
<dbReference type="InterPro" id="IPR002328">
    <property type="entry name" value="ADH_Zn_CS"/>
</dbReference>
<name>A0AA38G9H4_TAXCH</name>
<evidence type="ECO:0000313" key="9">
    <source>
        <dbReference type="Proteomes" id="UP000824469"/>
    </source>
</evidence>
<evidence type="ECO:0000259" key="7">
    <source>
        <dbReference type="Pfam" id="PF08240"/>
    </source>
</evidence>
<dbReference type="InterPro" id="IPR036291">
    <property type="entry name" value="NAD(P)-bd_dom_sf"/>
</dbReference>
<protein>
    <recommendedName>
        <fullName evidence="10">Enoyl reductase (ER) domain-containing protein</fullName>
    </recommendedName>
</protein>
<keyword evidence="2 5" id="KW-0479">Metal-binding</keyword>
<dbReference type="InterPro" id="IPR013154">
    <property type="entry name" value="ADH-like_N"/>
</dbReference>
<evidence type="ECO:0000256" key="2">
    <source>
        <dbReference type="ARBA" id="ARBA00022723"/>
    </source>
</evidence>
<dbReference type="InterPro" id="IPR011032">
    <property type="entry name" value="GroES-like_sf"/>
</dbReference>
<keyword evidence="3 5" id="KW-0862">Zinc</keyword>
<dbReference type="SUPFAM" id="SSF50129">
    <property type="entry name" value="GroES-like"/>
    <property type="match status" value="1"/>
</dbReference>
<evidence type="ECO:0000256" key="3">
    <source>
        <dbReference type="ARBA" id="ARBA00022833"/>
    </source>
</evidence>
<dbReference type="AlphaFoldDB" id="A0AA38G9H4"/>
<dbReference type="OMA" id="SEGQEQY"/>
<dbReference type="Gene3D" id="3.40.50.720">
    <property type="entry name" value="NAD(P)-binding Rossmann-like Domain"/>
    <property type="match status" value="2"/>
</dbReference>
<dbReference type="Pfam" id="PF08240">
    <property type="entry name" value="ADH_N"/>
    <property type="match status" value="1"/>
</dbReference>
<dbReference type="SUPFAM" id="SSF51735">
    <property type="entry name" value="NAD(P)-binding Rossmann-fold domains"/>
    <property type="match status" value="1"/>
</dbReference>